<sequence length="757" mass="89561">MNLELEMCNDKILNIQGIINVLEDECMKGKTIKQIKTLGHFSTLSHKLLQIFKELDYQLYRYVMNSSSFKLKKAIGQVIVQELSQEFIYFVEQMCKCHYELGKEISIKGIYASIRGLHSFTSGPVIELYELAYHNFYNKIRKELIQALVGFNKEAIRHIWSKLRKTIFFELLLPENEVQLINYLKQCGYEIIEFGYTVTWQKLWLHSFQADMTDENHIIRPSGGIVSEIRPFKKYGDPILTVVSELREEQLNNMDNNVLNTKDDVWKLVEKNIEVPRIIKLNFENIPFFIKKGLKGYLHNWFEKGEKARGIQQRFWDLMRIINTMKELDNINVFSMLELDKYQVQQIFSHLQNQKKKSGDVKYKMVTINGSMTEARLFVDWLIERNKIATHYSNPFRELILPNTRIDSENIPYIPDEIVRQLQTAIKECPLHIQHAWLIMMNTGLRISEVLKLEKNCLEWDIKEKIFYLKYIPHKILRYRRKIGLDDYNKIPILDPIVVNYIKKQIDNTEFLRQKANTNYIFIRLTGTKRKLHQSAQRVIAYTRSDIEAPINRLIRRNKIKNVDGELWVYSHHQCRKTLATRLLTEGASIQETSQILGHLTERTTLQYYEDIDKMKIAHLDRTLFEALFDEIQPEVIKAYTKDELNALKEEILQGARETPEGHGICLKHVSFGPCKKKSCVGCSLLLTGPQKLPMWKKLYHEQKEYIERLATYHSEQGNVNYEEYREFQAENHLLKTYENTIKKLESFIKERMKPHE</sequence>
<dbReference type="Proteomes" id="UP000075591">
    <property type="component" value="Unassembled WGS sequence"/>
</dbReference>
<dbReference type="PANTHER" id="PTHR30349">
    <property type="entry name" value="PHAGE INTEGRASE-RELATED"/>
    <property type="match status" value="1"/>
</dbReference>
<feature type="domain" description="Tyr recombinase" evidence="2">
    <location>
        <begin position="409"/>
        <end position="622"/>
    </location>
</feature>
<gene>
    <name evidence="3" type="ORF">AT274_14360</name>
</gene>
<reference evidence="3 4" key="1">
    <citation type="submission" date="2015-12" db="EMBL/GenBank/DDBJ databases">
        <title>Bacillus cereus Group isolate.</title>
        <authorList>
            <person name="Kovac J."/>
        </authorList>
    </citation>
    <scope>NUCLEOTIDE SEQUENCE [LARGE SCALE GENOMIC DNA]</scope>
    <source>
        <strain evidence="3 4">FSL W8-0275</strain>
    </source>
</reference>
<accession>A0A150ASU0</accession>
<dbReference type="PATRIC" id="fig|1396.432.peg.1730"/>
<dbReference type="Gene3D" id="1.10.443.10">
    <property type="entry name" value="Intergrase catalytic core"/>
    <property type="match status" value="1"/>
</dbReference>
<dbReference type="InterPro" id="IPR002104">
    <property type="entry name" value="Integrase_catalytic"/>
</dbReference>
<keyword evidence="1" id="KW-0233">DNA recombination</keyword>
<dbReference type="GO" id="GO:0003677">
    <property type="term" value="F:DNA binding"/>
    <property type="evidence" value="ECO:0007669"/>
    <property type="project" value="InterPro"/>
</dbReference>
<dbReference type="SUPFAM" id="SSF56349">
    <property type="entry name" value="DNA breaking-rejoining enzymes"/>
    <property type="match status" value="1"/>
</dbReference>
<evidence type="ECO:0000259" key="2">
    <source>
        <dbReference type="PROSITE" id="PS51898"/>
    </source>
</evidence>
<dbReference type="PANTHER" id="PTHR30349:SF86">
    <property type="entry name" value="INTEGRASE_RECOMBINASE AQ_AA09-RELATED"/>
    <property type="match status" value="1"/>
</dbReference>
<proteinExistence type="predicted"/>
<dbReference type="EMBL" id="LOMT01000179">
    <property type="protein sequence ID" value="KXX83686.1"/>
    <property type="molecule type" value="Genomic_DNA"/>
</dbReference>
<evidence type="ECO:0000313" key="3">
    <source>
        <dbReference type="EMBL" id="KXX83686.1"/>
    </source>
</evidence>
<dbReference type="GO" id="GO:0006310">
    <property type="term" value="P:DNA recombination"/>
    <property type="evidence" value="ECO:0007669"/>
    <property type="project" value="UniProtKB-KW"/>
</dbReference>
<name>A0A150ASU0_BACCE</name>
<dbReference type="InterPro" id="IPR050090">
    <property type="entry name" value="Tyrosine_recombinase_XerCD"/>
</dbReference>
<protein>
    <recommendedName>
        <fullName evidence="2">Tyr recombinase domain-containing protein</fullName>
    </recommendedName>
</protein>
<dbReference type="RefSeq" id="WP_017561179.1">
    <property type="nucleotide sequence ID" value="NZ_JARPVK010000009.1"/>
</dbReference>
<dbReference type="PROSITE" id="PS51898">
    <property type="entry name" value="TYR_RECOMBINASE"/>
    <property type="match status" value="1"/>
</dbReference>
<organism evidence="3 4">
    <name type="scientific">Bacillus cereus</name>
    <dbReference type="NCBI Taxonomy" id="1396"/>
    <lineage>
        <taxon>Bacteria</taxon>
        <taxon>Bacillati</taxon>
        <taxon>Bacillota</taxon>
        <taxon>Bacilli</taxon>
        <taxon>Bacillales</taxon>
        <taxon>Bacillaceae</taxon>
        <taxon>Bacillus</taxon>
        <taxon>Bacillus cereus group</taxon>
    </lineage>
</organism>
<comment type="caution">
    <text evidence="3">The sequence shown here is derived from an EMBL/GenBank/DDBJ whole genome shotgun (WGS) entry which is preliminary data.</text>
</comment>
<evidence type="ECO:0000313" key="4">
    <source>
        <dbReference type="Proteomes" id="UP000075591"/>
    </source>
</evidence>
<dbReference type="Pfam" id="PF00589">
    <property type="entry name" value="Phage_integrase"/>
    <property type="match status" value="1"/>
</dbReference>
<dbReference type="CDD" id="cd00397">
    <property type="entry name" value="DNA_BRE_C"/>
    <property type="match status" value="1"/>
</dbReference>
<dbReference type="InterPro" id="IPR011010">
    <property type="entry name" value="DNA_brk_join_enz"/>
</dbReference>
<dbReference type="InterPro" id="IPR013762">
    <property type="entry name" value="Integrase-like_cat_sf"/>
</dbReference>
<evidence type="ECO:0000256" key="1">
    <source>
        <dbReference type="ARBA" id="ARBA00023172"/>
    </source>
</evidence>
<dbReference type="AlphaFoldDB" id="A0A150ASU0"/>
<dbReference type="GO" id="GO:0015074">
    <property type="term" value="P:DNA integration"/>
    <property type="evidence" value="ECO:0007669"/>
    <property type="project" value="InterPro"/>
</dbReference>